<dbReference type="EMBL" id="LR797253">
    <property type="protein sequence ID" value="CAB4197179.1"/>
    <property type="molecule type" value="Genomic_DNA"/>
</dbReference>
<organism evidence="1">
    <name type="scientific">uncultured Caudovirales phage</name>
    <dbReference type="NCBI Taxonomy" id="2100421"/>
    <lineage>
        <taxon>Viruses</taxon>
        <taxon>Duplodnaviria</taxon>
        <taxon>Heunggongvirae</taxon>
        <taxon>Uroviricota</taxon>
        <taxon>Caudoviricetes</taxon>
        <taxon>Peduoviridae</taxon>
        <taxon>Maltschvirus</taxon>
        <taxon>Maltschvirus maltsch</taxon>
    </lineage>
</organism>
<sequence length="86" mass="9648">MRKPVLSFTNGSSSVDVYLLNVGEVFEGFGGSKSGLCVHKTASLITRHNQPGFCQDREWDLAHEGGWKWIRSLTTQYGWEISEDKA</sequence>
<protein>
    <submittedName>
        <fullName evidence="1">Uncharacterized protein</fullName>
    </submittedName>
</protein>
<evidence type="ECO:0000313" key="1">
    <source>
        <dbReference type="EMBL" id="CAB4197179.1"/>
    </source>
</evidence>
<gene>
    <name evidence="1" type="ORF">UFOVP1304_53</name>
</gene>
<proteinExistence type="predicted"/>
<name>A0A6J5RJI0_9CAUD</name>
<reference evidence="1" key="1">
    <citation type="submission" date="2020-05" db="EMBL/GenBank/DDBJ databases">
        <authorList>
            <person name="Chiriac C."/>
            <person name="Salcher M."/>
            <person name="Ghai R."/>
            <person name="Kavagutti S V."/>
        </authorList>
    </citation>
    <scope>NUCLEOTIDE SEQUENCE</scope>
</reference>
<accession>A0A6J5RJI0</accession>